<feature type="compositionally biased region" description="Basic and acidic residues" evidence="1">
    <location>
        <begin position="335"/>
        <end position="353"/>
    </location>
</feature>
<evidence type="ECO:0000313" key="3">
    <source>
        <dbReference type="EMBL" id="MCU4971654.1"/>
    </source>
</evidence>
<sequence>MTIRSQLTTVFMVGMLVLSLAAFVPAAAGQESTDNGVQTLDNGEALYLSFGADLEDTSLEEYVQAHASDELEQDSVAEIIQYQDVDQVNINTQAGATSVSIDGGEATAVQEANQYNDNEQLAEADATNEVRQDQFENVGEVYILLGNGNGQEFDGWAVMDEKDKKGDSGGDGDSVSQTAVATVNQHQEVDQLNYNNQSTAIAIAEDGSESIALQQSEQYNENLQQGVANATNVYTTDGDGDKKKKGDDGSDLSGSQFAEASVEQSQDVDQMNVNEQGAAVAIAIGDNSTATAIQVTDQTNLNTQFGSADAANIIGQMSGMNAVSAVTDGGGEVLTTDKDKKGDKDGVEKKDDGDSQYAEASVTQYQSVEQININMQNMAVAIATNESDAAAVQMSTQENYNAQIGAASAANVAGDGIEGTVYTDRSTLTVGGDDVTDNERFSFDYDGNSEQLNDVDQYTTAMIEQVQYVGQLNLNEQHAAIAVAENGGEASSVQISMQTNENYQFASADAETIALAC</sequence>
<dbReference type="EMBL" id="JAOPKA010000001">
    <property type="protein sequence ID" value="MCU4740214.1"/>
    <property type="molecule type" value="Genomic_DNA"/>
</dbReference>
<protein>
    <submittedName>
        <fullName evidence="2">Uncharacterized protein</fullName>
    </submittedName>
</protein>
<gene>
    <name evidence="3" type="ORF">OB955_02735</name>
    <name evidence="2" type="ORF">OB960_02215</name>
</gene>
<dbReference type="EMBL" id="JAOPKB010000001">
    <property type="protein sequence ID" value="MCU4971654.1"/>
    <property type="molecule type" value="Genomic_DNA"/>
</dbReference>
<feature type="compositionally biased region" description="Polar residues" evidence="1">
    <location>
        <begin position="256"/>
        <end position="267"/>
    </location>
</feature>
<evidence type="ECO:0000313" key="5">
    <source>
        <dbReference type="Proteomes" id="UP001321018"/>
    </source>
</evidence>
<accession>A0AAP2YVG2</accession>
<dbReference type="Proteomes" id="UP001321018">
    <property type="component" value="Unassembled WGS sequence"/>
</dbReference>
<feature type="region of interest" description="Disordered" evidence="1">
    <location>
        <begin position="232"/>
        <end position="267"/>
    </location>
</feature>
<evidence type="ECO:0000313" key="4">
    <source>
        <dbReference type="Proteomes" id="UP001320972"/>
    </source>
</evidence>
<dbReference type="RefSeq" id="WP_338002063.1">
    <property type="nucleotide sequence ID" value="NZ_JAOPKA010000001.1"/>
</dbReference>
<proteinExistence type="predicted"/>
<dbReference type="AlphaFoldDB" id="A0AAP2YVG2"/>
<feature type="compositionally biased region" description="Basic and acidic residues" evidence="1">
    <location>
        <begin position="239"/>
        <end position="248"/>
    </location>
</feature>
<name>A0AAP2YVG2_9EURY</name>
<comment type="caution">
    <text evidence="2">The sequence shown here is derived from an EMBL/GenBank/DDBJ whole genome shotgun (WGS) entry which is preliminary data.</text>
</comment>
<feature type="region of interest" description="Disordered" evidence="1">
    <location>
        <begin position="331"/>
        <end position="358"/>
    </location>
</feature>
<evidence type="ECO:0000313" key="2">
    <source>
        <dbReference type="EMBL" id="MCU4740214.1"/>
    </source>
</evidence>
<keyword evidence="4" id="KW-1185">Reference proteome</keyword>
<organism evidence="2 5">
    <name type="scientific">Natronoglomus mannanivorans</name>
    <dbReference type="NCBI Taxonomy" id="2979990"/>
    <lineage>
        <taxon>Archaea</taxon>
        <taxon>Methanobacteriati</taxon>
        <taxon>Methanobacteriota</taxon>
        <taxon>Stenosarchaea group</taxon>
        <taxon>Halobacteria</taxon>
        <taxon>Halobacteriales</taxon>
        <taxon>Natrialbaceae</taxon>
        <taxon>Natronoglomus</taxon>
    </lineage>
</organism>
<evidence type="ECO:0000256" key="1">
    <source>
        <dbReference type="SAM" id="MobiDB-lite"/>
    </source>
</evidence>
<reference evidence="2 4" key="1">
    <citation type="submission" date="2022-09" db="EMBL/GenBank/DDBJ databases">
        <title>Enrichment on poylsaccharides allowed isolation of novel metabolic and taxonomic groups of Haloarchaea.</title>
        <authorList>
            <person name="Sorokin D.Y."/>
            <person name="Elcheninov A.G."/>
            <person name="Khizhniak T.V."/>
            <person name="Kolganova T.V."/>
            <person name="Kublanov I.V."/>
        </authorList>
    </citation>
    <scope>NUCLEOTIDE SEQUENCE</scope>
    <source>
        <strain evidence="3 4">AArc-m2/3/4</strain>
        <strain evidence="2">AArc-xg1-1</strain>
    </source>
</reference>
<dbReference type="Proteomes" id="UP001320972">
    <property type="component" value="Unassembled WGS sequence"/>
</dbReference>